<dbReference type="InterPro" id="IPR054323">
    <property type="entry name" value="SPMIP1_C"/>
</dbReference>
<feature type="domain" description="Sperm microtubule inner protein 1 C-terminal" evidence="1">
    <location>
        <begin position="80"/>
        <end position="186"/>
    </location>
</feature>
<evidence type="ECO:0000313" key="3">
    <source>
        <dbReference type="RefSeq" id="XP_022824742.1"/>
    </source>
</evidence>
<evidence type="ECO:0000259" key="1">
    <source>
        <dbReference type="Pfam" id="PF22589"/>
    </source>
</evidence>
<evidence type="ECO:0000313" key="2">
    <source>
        <dbReference type="Proteomes" id="UP000301870"/>
    </source>
</evidence>
<dbReference type="PANTHER" id="PTHR35826">
    <property type="entry name" value="PROTEIN ATP6V1FNB-LIKE"/>
    <property type="match status" value="1"/>
</dbReference>
<dbReference type="PANTHER" id="PTHR35826:SF1">
    <property type="entry name" value="PROTEIN ATP6V1FNB-LIKE"/>
    <property type="match status" value="1"/>
</dbReference>
<organism evidence="2 3">
    <name type="scientific">Spodoptera litura</name>
    <name type="common">Asian cotton leafworm</name>
    <dbReference type="NCBI Taxonomy" id="69820"/>
    <lineage>
        <taxon>Eukaryota</taxon>
        <taxon>Metazoa</taxon>
        <taxon>Ecdysozoa</taxon>
        <taxon>Arthropoda</taxon>
        <taxon>Hexapoda</taxon>
        <taxon>Insecta</taxon>
        <taxon>Pterygota</taxon>
        <taxon>Neoptera</taxon>
        <taxon>Endopterygota</taxon>
        <taxon>Lepidoptera</taxon>
        <taxon>Glossata</taxon>
        <taxon>Ditrysia</taxon>
        <taxon>Noctuoidea</taxon>
        <taxon>Noctuidae</taxon>
        <taxon>Amphipyrinae</taxon>
        <taxon>Spodoptera</taxon>
    </lineage>
</organism>
<name>A0A9J7E9L4_SPOLT</name>
<gene>
    <name evidence="3" type="primary">LOC111355201</name>
</gene>
<protein>
    <submittedName>
        <fullName evidence="3">Uncharacterized protein LOC111355201</fullName>
    </submittedName>
</protein>
<dbReference type="Proteomes" id="UP000301870">
    <property type="component" value="Chromosome 20"/>
</dbReference>
<dbReference type="RefSeq" id="XP_022824742.1">
    <property type="nucleotide sequence ID" value="XM_022968974.1"/>
</dbReference>
<dbReference type="AlphaFoldDB" id="A0A9J7E9L4"/>
<dbReference type="KEGG" id="sliu:111355201"/>
<proteinExistence type="predicted"/>
<dbReference type="OrthoDB" id="410807at2759"/>
<dbReference type="Pfam" id="PF22589">
    <property type="entry name" value="SPMIP1"/>
    <property type="match status" value="1"/>
</dbReference>
<dbReference type="GeneID" id="111355201"/>
<reference evidence="3" key="1">
    <citation type="submission" date="2025-08" db="UniProtKB">
        <authorList>
            <consortium name="RefSeq"/>
        </authorList>
    </citation>
    <scope>IDENTIFICATION</scope>
    <source>
        <strain evidence="3">Ishihara</strain>
        <tissue evidence="3">Whole body</tissue>
    </source>
</reference>
<sequence length="203" mass="23663">MPLDYSNPLIQKFLIERQNQENLKCMKWFLKNKEKIIKNAPKIENCRHYTTEQISKTHMEAGMKILSKQNDVSIHHRRKTPMEDAETTILNGFFEKIEKVPIMKPVDPKESSILYTDLAAGGGRHAYLNTRYHKLPEDKYTSCVTTNNDYGWKLNENELKRGPPEHNRYSIFVHDLVRRSGAHPDPPESLKPKDAQYIRCVGL</sequence>
<accession>A0A9J7E9L4</accession>
<keyword evidence="2" id="KW-1185">Reference proteome</keyword>